<keyword evidence="3" id="KW-0479">Metal-binding</keyword>
<keyword evidence="6" id="KW-0809">Transit peptide</keyword>
<evidence type="ECO:0000256" key="13">
    <source>
        <dbReference type="ARBA" id="ARBA00023295"/>
    </source>
</evidence>
<dbReference type="InterPro" id="IPR023170">
    <property type="entry name" value="HhH_base_excis_C"/>
</dbReference>
<dbReference type="PANTHER" id="PTHR43286:SF1">
    <property type="entry name" value="ENDONUCLEASE III-LIKE PROTEIN 1"/>
    <property type="match status" value="1"/>
</dbReference>
<dbReference type="RefSeq" id="XP_025772514.1">
    <property type="nucleotide sequence ID" value="XM_025916729.1"/>
</dbReference>
<keyword evidence="19" id="KW-1185">Reference proteome</keyword>
<dbReference type="InterPro" id="IPR011257">
    <property type="entry name" value="DNA_glycosylase"/>
</dbReference>
<name>A0A6P6H9V2_PUMCO</name>
<feature type="domain" description="HhH-GPD" evidence="18">
    <location>
        <begin position="286"/>
        <end position="436"/>
    </location>
</feature>
<evidence type="ECO:0000256" key="11">
    <source>
        <dbReference type="ARBA" id="ARBA00023239"/>
    </source>
</evidence>
<comment type="subunit">
    <text evidence="15">Interacts with YBX1. Interacts with ERCC5/XPG; the interaction stimulates NTHL1 activity and NTHL1 binding to its DNA substrate.</text>
</comment>
<evidence type="ECO:0000256" key="2">
    <source>
        <dbReference type="ARBA" id="ARBA00022485"/>
    </source>
</evidence>
<dbReference type="Gene3D" id="1.10.1670.10">
    <property type="entry name" value="Helix-hairpin-Helix base-excision DNA repair enzymes (C-terminal)"/>
    <property type="match status" value="1"/>
</dbReference>
<dbReference type="SMART" id="SM00478">
    <property type="entry name" value="ENDO3c"/>
    <property type="match status" value="1"/>
</dbReference>
<dbReference type="EC" id="3.2.2.-" evidence="16"/>
<dbReference type="Proteomes" id="UP000515131">
    <property type="component" value="Unplaced"/>
</dbReference>
<accession>A0A6P6H9V2</accession>
<feature type="compositionally biased region" description="Low complexity" evidence="17">
    <location>
        <begin position="41"/>
        <end position="59"/>
    </location>
</feature>
<comment type="similarity">
    <text evidence="1 16">Belongs to the Nth/MutY family.</text>
</comment>
<evidence type="ECO:0000259" key="18">
    <source>
        <dbReference type="SMART" id="SM00478"/>
    </source>
</evidence>
<dbReference type="GO" id="GO:0005739">
    <property type="term" value="C:mitochondrion"/>
    <property type="evidence" value="ECO:0007669"/>
    <property type="project" value="UniProtKB-SubCell"/>
</dbReference>
<keyword evidence="5 16" id="KW-0378">Hydrolase</keyword>
<evidence type="ECO:0000256" key="4">
    <source>
        <dbReference type="ARBA" id="ARBA00022763"/>
    </source>
</evidence>
<keyword evidence="9 16" id="KW-0496">Mitochondrion</keyword>
<keyword evidence="11 16" id="KW-0456">Lyase</keyword>
<dbReference type="GO" id="GO:0005634">
    <property type="term" value="C:nucleus"/>
    <property type="evidence" value="ECO:0007669"/>
    <property type="project" value="UniProtKB-SubCell"/>
</dbReference>
<dbReference type="PANTHER" id="PTHR43286">
    <property type="entry name" value="ENDONUCLEASE III-LIKE PROTEIN 1"/>
    <property type="match status" value="1"/>
</dbReference>
<evidence type="ECO:0000256" key="9">
    <source>
        <dbReference type="ARBA" id="ARBA00023128"/>
    </source>
</evidence>
<keyword evidence="7" id="KW-0408">Iron</keyword>
<keyword evidence="8" id="KW-0411">Iron-sulfur</keyword>
<evidence type="ECO:0000313" key="20">
    <source>
        <dbReference type="RefSeq" id="XP_025772514.1"/>
    </source>
</evidence>
<dbReference type="GO" id="GO:0140078">
    <property type="term" value="F:class I DNA-(apurinic or apyrimidinic site) endonuclease activity"/>
    <property type="evidence" value="ECO:0007669"/>
    <property type="project" value="UniProtKB-EC"/>
</dbReference>
<dbReference type="Pfam" id="PF00633">
    <property type="entry name" value="HHH"/>
    <property type="match status" value="1"/>
</dbReference>
<dbReference type="CTD" id="4913"/>
<feature type="compositionally biased region" description="Pro residues" evidence="17">
    <location>
        <begin position="96"/>
        <end position="108"/>
    </location>
</feature>
<evidence type="ECO:0000313" key="19">
    <source>
        <dbReference type="Proteomes" id="UP000515131"/>
    </source>
</evidence>
<dbReference type="InterPro" id="IPR030841">
    <property type="entry name" value="NTH1"/>
</dbReference>
<dbReference type="GO" id="GO:0000703">
    <property type="term" value="F:oxidized pyrimidine nucleobase lesion DNA N-glycosylase activity"/>
    <property type="evidence" value="ECO:0007669"/>
    <property type="project" value="UniProtKB-UniRule"/>
</dbReference>
<evidence type="ECO:0000256" key="15">
    <source>
        <dbReference type="ARBA" id="ARBA00062487"/>
    </source>
</evidence>
<keyword evidence="10 16" id="KW-0234">DNA repair</keyword>
<keyword evidence="2" id="KW-0004">4Fe-4S</keyword>
<dbReference type="InterPro" id="IPR004036">
    <property type="entry name" value="Endonuclease-III-like_CS2"/>
</dbReference>
<dbReference type="KEGG" id="pcoo:112853204"/>
<dbReference type="EC" id="4.2.99.18" evidence="16"/>
<dbReference type="AlphaFoldDB" id="A0A6P6H9V2"/>
<dbReference type="Gene3D" id="1.10.340.30">
    <property type="entry name" value="Hypothetical protein, domain 2"/>
    <property type="match status" value="1"/>
</dbReference>
<evidence type="ECO:0000256" key="8">
    <source>
        <dbReference type="ARBA" id="ARBA00023014"/>
    </source>
</evidence>
<keyword evidence="4 16" id="KW-0227">DNA damage</keyword>
<evidence type="ECO:0000256" key="5">
    <source>
        <dbReference type="ARBA" id="ARBA00022801"/>
    </source>
</evidence>
<dbReference type="SUPFAM" id="SSF48150">
    <property type="entry name" value="DNA-glycosylase"/>
    <property type="match status" value="1"/>
</dbReference>
<dbReference type="InterPro" id="IPR003265">
    <property type="entry name" value="HhH-GPD_domain"/>
</dbReference>
<dbReference type="GO" id="GO:0006289">
    <property type="term" value="P:nucleotide-excision repair"/>
    <property type="evidence" value="ECO:0007669"/>
    <property type="project" value="TreeGrafter"/>
</dbReference>
<keyword evidence="12 16" id="KW-0539">Nucleus</keyword>
<comment type="function">
    <text evidence="16">Bifunctional DNA N-glycosylase with associated apurinic/apyrimidinic (AP) lyase function that catalyzes the first step in base excision repair (BER), the primary repair pathway for the repair of oxidative DNA damage. The DNA N-glycosylase activity releases the damaged DNA base from DNA by cleaving the N-glycosidic bond, leaving an AP site. The AP lyase activity cleaves the phosphodiester bond 3' to the AP site by a beta-elimination. Primarily recognizes and repairs oxidative base damage of pyrimidines.</text>
</comment>
<dbReference type="FunFam" id="1.10.340.30:FF:000005">
    <property type="entry name" value="Endonuclease III-like protein 1"/>
    <property type="match status" value="1"/>
</dbReference>
<sequence>MVDRDAPEAASAPRKRAEISGAAPLHLPRCRPPGPQDPQRRAGPPGAAASPCPIGVGPHRGPGRRLRSGRREPLTPRRARRARGSPTRRREHTPGNRPPPQNGPPPEARPALPAAGRGRRRPPSLLGVVVPGRSAAEMRGRASRNVVTGAAGKCSPQDSSMNATGVRMVTRSRSRGPGAGPRGGGEKAAPLWRGEAAAEGRKSPSPSRHRRKTQKLNVAYDREEEDTKPPRAPSWEPRDWRQQLLNIRAMRSGKDAPVDWLGVEHCYDSDAPPKVRRYQVLLSLMLSSQTKDQVTAGAMQRLRARGLTVDSILQTDDSTLGTLIYPVGFWRSKVKYIKQTSAILQQRYGGDIPDSVAELVALPGVGPKMAHLAMAVAWGTVSGIAVDTHVHRIANRLGWTKTATNSPEKTRAALEEWLPRELWGEINGLLVGFGQQTCLPVHPRCQGCLNRTLCPAARGL</sequence>
<comment type="caution">
    <text evidence="16">Lacks conserved residue(s) required for the propagation of feature annotation.</text>
</comment>
<comment type="catalytic activity">
    <reaction evidence="14 16">
        <text>2'-deoxyribonucleotide-(2'-deoxyribose 5'-phosphate)-2'-deoxyribonucleotide-DNA = a 3'-end 2'-deoxyribonucleotide-(2,3-dehydro-2,3-deoxyribose 5'-phosphate)-DNA + a 5'-end 5'-phospho-2'-deoxyribonucleoside-DNA + H(+)</text>
        <dbReference type="Rhea" id="RHEA:66592"/>
        <dbReference type="Rhea" id="RHEA-COMP:13180"/>
        <dbReference type="Rhea" id="RHEA-COMP:16897"/>
        <dbReference type="Rhea" id="RHEA-COMP:17067"/>
        <dbReference type="ChEBI" id="CHEBI:15378"/>
        <dbReference type="ChEBI" id="CHEBI:136412"/>
        <dbReference type="ChEBI" id="CHEBI:157695"/>
        <dbReference type="ChEBI" id="CHEBI:167181"/>
        <dbReference type="EC" id="4.2.99.18"/>
    </reaction>
</comment>
<evidence type="ECO:0000256" key="10">
    <source>
        <dbReference type="ARBA" id="ARBA00023204"/>
    </source>
</evidence>
<organism evidence="19 20">
    <name type="scientific">Puma concolor</name>
    <name type="common">Mountain lion</name>
    <name type="synonym">Felis concolor</name>
    <dbReference type="NCBI Taxonomy" id="9696"/>
    <lineage>
        <taxon>Eukaryota</taxon>
        <taxon>Metazoa</taxon>
        <taxon>Chordata</taxon>
        <taxon>Craniata</taxon>
        <taxon>Vertebrata</taxon>
        <taxon>Euteleostomi</taxon>
        <taxon>Mammalia</taxon>
        <taxon>Eutheria</taxon>
        <taxon>Laurasiatheria</taxon>
        <taxon>Carnivora</taxon>
        <taxon>Feliformia</taxon>
        <taxon>Felidae</taxon>
        <taxon>Felinae</taxon>
        <taxon>Puma</taxon>
    </lineage>
</organism>
<protein>
    <recommendedName>
        <fullName evidence="16">Endonuclease III-like protein 1</fullName>
        <ecNumber evidence="16">3.2.2.-</ecNumber>
        <ecNumber evidence="16">4.2.99.18</ecNumber>
    </recommendedName>
    <alternativeName>
        <fullName evidence="16">Bifunctional DNA N-glycosylase/DNA-(apurinic or apyrimidinic site) lyase</fullName>
        <shortName evidence="16">DNA glycosylase/AP lyase</shortName>
    </alternativeName>
</protein>
<dbReference type="FunFam" id="1.10.1670.10:FF:000027">
    <property type="entry name" value="Endonuclease III homolog"/>
    <property type="match status" value="1"/>
</dbReference>
<comment type="subcellular location">
    <subcellularLocation>
        <location evidence="16">Nucleus</location>
    </subcellularLocation>
    <subcellularLocation>
        <location evidence="16">Mitochondrion</location>
    </subcellularLocation>
</comment>
<feature type="compositionally biased region" description="Basic residues" evidence="17">
    <location>
        <begin position="77"/>
        <end position="91"/>
    </location>
</feature>
<dbReference type="GO" id="GO:0051539">
    <property type="term" value="F:4 iron, 4 sulfur cluster binding"/>
    <property type="evidence" value="ECO:0007669"/>
    <property type="project" value="UniProtKB-KW"/>
</dbReference>
<evidence type="ECO:0000256" key="7">
    <source>
        <dbReference type="ARBA" id="ARBA00023004"/>
    </source>
</evidence>
<gene>
    <name evidence="16 20" type="primary">NTHL1</name>
</gene>
<proteinExistence type="inferred from homology"/>
<evidence type="ECO:0000256" key="16">
    <source>
        <dbReference type="HAMAP-Rule" id="MF_03183"/>
    </source>
</evidence>
<evidence type="ECO:0000256" key="3">
    <source>
        <dbReference type="ARBA" id="ARBA00022723"/>
    </source>
</evidence>
<evidence type="ECO:0000256" key="17">
    <source>
        <dbReference type="SAM" id="MobiDB-lite"/>
    </source>
</evidence>
<dbReference type="InterPro" id="IPR000445">
    <property type="entry name" value="HhH_motif"/>
</dbReference>
<dbReference type="HAMAP" id="MF_03183">
    <property type="entry name" value="Endonuclease_III_Nth"/>
    <property type="match status" value="1"/>
</dbReference>
<keyword evidence="13 16" id="KW-0326">Glycosidase</keyword>
<dbReference type="GO" id="GO:0003677">
    <property type="term" value="F:DNA binding"/>
    <property type="evidence" value="ECO:0007669"/>
    <property type="project" value="UniProtKB-UniRule"/>
</dbReference>
<evidence type="ECO:0000256" key="14">
    <source>
        <dbReference type="ARBA" id="ARBA00044632"/>
    </source>
</evidence>
<evidence type="ECO:0000256" key="1">
    <source>
        <dbReference type="ARBA" id="ARBA00008343"/>
    </source>
</evidence>
<evidence type="ECO:0000256" key="12">
    <source>
        <dbReference type="ARBA" id="ARBA00023242"/>
    </source>
</evidence>
<dbReference type="CDD" id="cd00056">
    <property type="entry name" value="ENDO3c"/>
    <property type="match status" value="1"/>
</dbReference>
<dbReference type="GO" id="GO:0006285">
    <property type="term" value="P:base-excision repair, AP site formation"/>
    <property type="evidence" value="ECO:0007669"/>
    <property type="project" value="UniProtKB-UniRule"/>
</dbReference>
<feature type="region of interest" description="Disordered" evidence="17">
    <location>
        <begin position="1"/>
        <end position="237"/>
    </location>
</feature>
<reference evidence="20" key="1">
    <citation type="submission" date="2025-08" db="UniProtKB">
        <authorList>
            <consortium name="RefSeq"/>
        </authorList>
    </citation>
    <scope>IDENTIFICATION</scope>
    <source>
        <tissue evidence="20">Blood</tissue>
    </source>
</reference>
<dbReference type="Pfam" id="PF00730">
    <property type="entry name" value="HhH-GPD"/>
    <property type="match status" value="1"/>
</dbReference>
<dbReference type="GeneID" id="112853204"/>
<dbReference type="GO" id="GO:0046872">
    <property type="term" value="F:metal ion binding"/>
    <property type="evidence" value="ECO:0007669"/>
    <property type="project" value="UniProtKB-KW"/>
</dbReference>
<evidence type="ECO:0000256" key="6">
    <source>
        <dbReference type="ARBA" id="ARBA00022946"/>
    </source>
</evidence>
<dbReference type="PROSITE" id="PS01155">
    <property type="entry name" value="ENDONUCLEASE_III_2"/>
    <property type="match status" value="1"/>
</dbReference>